<organism evidence="2 3">
    <name type="scientific">Alcanivorax profundi</name>
    <dbReference type="NCBI Taxonomy" id="2338368"/>
    <lineage>
        <taxon>Bacteria</taxon>
        <taxon>Pseudomonadati</taxon>
        <taxon>Pseudomonadota</taxon>
        <taxon>Gammaproteobacteria</taxon>
        <taxon>Oceanospirillales</taxon>
        <taxon>Alcanivoracaceae</taxon>
        <taxon>Alcanivorax</taxon>
    </lineage>
</organism>
<gene>
    <name evidence="2" type="ORF">D4A39_12790</name>
</gene>
<dbReference type="AlphaFoldDB" id="A0A418XVE0"/>
<dbReference type="OrthoDB" id="9146062at2"/>
<proteinExistence type="predicted"/>
<comment type="caution">
    <text evidence="2">The sequence shown here is derived from an EMBL/GenBank/DDBJ whole genome shotgun (WGS) entry which is preliminary data.</text>
</comment>
<dbReference type="EMBL" id="QYYA01000004">
    <property type="protein sequence ID" value="RJG16700.1"/>
    <property type="molecule type" value="Genomic_DNA"/>
</dbReference>
<evidence type="ECO:0000313" key="2">
    <source>
        <dbReference type="EMBL" id="RJG16700.1"/>
    </source>
</evidence>
<dbReference type="GO" id="GO:0006355">
    <property type="term" value="P:regulation of DNA-templated transcription"/>
    <property type="evidence" value="ECO:0007669"/>
    <property type="project" value="InterPro"/>
</dbReference>
<evidence type="ECO:0000313" key="3">
    <source>
        <dbReference type="Proteomes" id="UP000283734"/>
    </source>
</evidence>
<dbReference type="InterPro" id="IPR016032">
    <property type="entry name" value="Sig_transdc_resp-reg_C-effctor"/>
</dbReference>
<sequence length="389" mass="43329">MALVSTDLHESAPEEATLTSQQFQAYNKLVGILYACLHDSRGFQPFFDAFQSHFKALQGGILGVSDNPQRLVYGWTFGYPEGFEQWYINSDLPERDEALTRFRHLPPRQFDSFLRGDESQTILDMLNPESRAWAEAVGMGDSAGMLVTRQADTNVVFMANRHKDFGPYSELEILQMNLLAPHIENAITLHFKLYQSSSDNESLAMALDHVNKPMIVFNALATIAQANQAARTLIDNSQSLHIGSNQRLTSSDDRLSRQLADAITTNLVNANQGRADTHTLFVENRDERIAICLTPLQSERAEHNGLLAELFNYRIDMTPDLGKLQSLFLCTPAEAAIAAELVHGLGAAEIADKNGISVHTARQHIKNLLSKNGYRKQTELVAMLVKTLS</sequence>
<dbReference type="GO" id="GO:0003677">
    <property type="term" value="F:DNA binding"/>
    <property type="evidence" value="ECO:0007669"/>
    <property type="project" value="InterPro"/>
</dbReference>
<reference evidence="2 3" key="1">
    <citation type="submission" date="2018-09" db="EMBL/GenBank/DDBJ databases">
        <title>Alcanivorax profundi sp. nov., isolated from 1000 m-depth seawater of the Mariana Trench.</title>
        <authorList>
            <person name="Liu J."/>
        </authorList>
    </citation>
    <scope>NUCLEOTIDE SEQUENCE [LARGE SCALE GENOMIC DNA]</scope>
    <source>
        <strain evidence="2 3">MTEO17</strain>
    </source>
</reference>
<keyword evidence="3" id="KW-1185">Reference proteome</keyword>
<feature type="domain" description="HTH luxR-type" evidence="1">
    <location>
        <begin position="327"/>
        <end position="384"/>
    </location>
</feature>
<dbReference type="RefSeq" id="WP_022984013.1">
    <property type="nucleotide sequence ID" value="NZ_QYYA01000004.1"/>
</dbReference>
<protein>
    <submittedName>
        <fullName evidence="2">Helix-turn-helix transcriptional regulator</fullName>
    </submittedName>
</protein>
<dbReference type="InterPro" id="IPR036388">
    <property type="entry name" value="WH-like_DNA-bd_sf"/>
</dbReference>
<dbReference type="Proteomes" id="UP000283734">
    <property type="component" value="Unassembled WGS sequence"/>
</dbReference>
<evidence type="ECO:0000259" key="1">
    <source>
        <dbReference type="SMART" id="SM00421"/>
    </source>
</evidence>
<accession>A0A418XVE0</accession>
<dbReference type="InterPro" id="IPR000792">
    <property type="entry name" value="Tscrpt_reg_LuxR_C"/>
</dbReference>
<name>A0A418XVE0_9GAMM</name>
<dbReference type="SUPFAM" id="SSF46894">
    <property type="entry name" value="C-terminal effector domain of the bipartite response regulators"/>
    <property type="match status" value="1"/>
</dbReference>
<dbReference type="Gene3D" id="1.10.10.10">
    <property type="entry name" value="Winged helix-like DNA-binding domain superfamily/Winged helix DNA-binding domain"/>
    <property type="match status" value="1"/>
</dbReference>
<dbReference type="SMART" id="SM00421">
    <property type="entry name" value="HTH_LUXR"/>
    <property type="match status" value="1"/>
</dbReference>